<sequence length="138" mass="15064">MNEESRKLAGWLLIILPTVMYGGISLLGFLLDSQSGYIDNPLRQDFFRAGHAHAGILLILSLITLRYVDEAALSRNLKSYVSSSIPLSAIFIPAGFFFSMLLPTSTEPNSFIYLAYLGAILLASGVLILGIGLVRNQK</sequence>
<keyword evidence="1" id="KW-0472">Membrane</keyword>
<keyword evidence="1" id="KW-0812">Transmembrane</keyword>
<evidence type="ECO:0000256" key="1">
    <source>
        <dbReference type="SAM" id="Phobius"/>
    </source>
</evidence>
<name>A0A3E0WLK4_9BACI</name>
<comment type="caution">
    <text evidence="2">The sequence shown here is derived from an EMBL/GenBank/DDBJ whole genome shotgun (WGS) entry which is preliminary data.</text>
</comment>
<dbReference type="AlphaFoldDB" id="A0A3E0WLK4"/>
<feature type="transmembrane region" description="Helical" evidence="1">
    <location>
        <begin position="80"/>
        <end position="101"/>
    </location>
</feature>
<feature type="transmembrane region" description="Helical" evidence="1">
    <location>
        <begin position="12"/>
        <end position="31"/>
    </location>
</feature>
<feature type="transmembrane region" description="Helical" evidence="1">
    <location>
        <begin position="51"/>
        <end position="68"/>
    </location>
</feature>
<proteinExistence type="predicted"/>
<dbReference type="EMBL" id="NFZX01000048">
    <property type="protein sequence ID" value="RFA32967.1"/>
    <property type="molecule type" value="Genomic_DNA"/>
</dbReference>
<organism evidence="2 3">
    <name type="scientific">Virgibacillus dokdonensis</name>
    <dbReference type="NCBI Taxonomy" id="302167"/>
    <lineage>
        <taxon>Bacteria</taxon>
        <taxon>Bacillati</taxon>
        <taxon>Bacillota</taxon>
        <taxon>Bacilli</taxon>
        <taxon>Bacillales</taxon>
        <taxon>Bacillaceae</taxon>
        <taxon>Virgibacillus</taxon>
    </lineage>
</organism>
<evidence type="ECO:0000313" key="2">
    <source>
        <dbReference type="EMBL" id="RFA32967.1"/>
    </source>
</evidence>
<reference evidence="2 3" key="1">
    <citation type="submission" date="2017-05" db="EMBL/GenBank/DDBJ databases">
        <title>Virgibacillus sp. AK90 isolated from a saltern of Kakinada, India.</title>
        <authorList>
            <person name="Gupta V."/>
            <person name="Sidhu C."/>
            <person name="Korpole S."/>
            <person name="Pinnaka A.K."/>
        </authorList>
    </citation>
    <scope>NUCLEOTIDE SEQUENCE [LARGE SCALE GENOMIC DNA]</scope>
    <source>
        <strain evidence="2 3">AK90</strain>
    </source>
</reference>
<protein>
    <submittedName>
        <fullName evidence="2">Uncharacterized protein</fullName>
    </submittedName>
</protein>
<gene>
    <name evidence="2" type="ORF">CAI16_16520</name>
</gene>
<keyword evidence="1" id="KW-1133">Transmembrane helix</keyword>
<dbReference type="RefSeq" id="WP_116279272.1">
    <property type="nucleotide sequence ID" value="NZ_NFZX01000048.1"/>
</dbReference>
<accession>A0A3E0WLK4</accession>
<feature type="transmembrane region" description="Helical" evidence="1">
    <location>
        <begin position="113"/>
        <end position="134"/>
    </location>
</feature>
<evidence type="ECO:0000313" key="3">
    <source>
        <dbReference type="Proteomes" id="UP000256488"/>
    </source>
</evidence>
<dbReference type="Proteomes" id="UP000256488">
    <property type="component" value="Unassembled WGS sequence"/>
</dbReference>